<accession>A0A2V4BBZ1</accession>
<dbReference type="OrthoDB" id="6463253at2"/>
<comment type="caution">
    <text evidence="2">The sequence shown here is derived from an EMBL/GenBank/DDBJ whole genome shotgun (WGS) entry which is preliminary data.</text>
</comment>
<evidence type="ECO:0000313" key="2">
    <source>
        <dbReference type="EMBL" id="PXY32818.1"/>
    </source>
</evidence>
<dbReference type="PANTHER" id="PTHR34821">
    <property type="entry name" value="INNER MEMBRANE PROTEIN YDCZ"/>
    <property type="match status" value="1"/>
</dbReference>
<dbReference type="Pfam" id="PF04657">
    <property type="entry name" value="DMT_YdcZ"/>
    <property type="match status" value="2"/>
</dbReference>
<feature type="transmembrane region" description="Helical" evidence="1">
    <location>
        <begin position="224"/>
        <end position="243"/>
    </location>
</feature>
<feature type="transmembrane region" description="Helical" evidence="1">
    <location>
        <begin position="272"/>
        <end position="297"/>
    </location>
</feature>
<keyword evidence="3" id="KW-1185">Reference proteome</keyword>
<keyword evidence="1" id="KW-1133">Transmembrane helix</keyword>
<evidence type="ECO:0000313" key="3">
    <source>
        <dbReference type="Proteomes" id="UP000249915"/>
    </source>
</evidence>
<feature type="transmembrane region" description="Helical" evidence="1">
    <location>
        <begin position="125"/>
        <end position="145"/>
    </location>
</feature>
<keyword evidence="1" id="KW-0472">Membrane</keyword>
<feature type="transmembrane region" description="Helical" evidence="1">
    <location>
        <begin position="28"/>
        <end position="48"/>
    </location>
</feature>
<reference evidence="2 3" key="1">
    <citation type="submission" date="2016-07" db="EMBL/GenBank/DDBJ databases">
        <title>Draft genome sequence of Prauserella muralis DSM 45305, isolated from a mould-covered wall in an indoor environment.</title>
        <authorList>
            <person name="Ruckert C."/>
            <person name="Albersmeier A."/>
            <person name="Jiang C.-L."/>
            <person name="Jiang Y."/>
            <person name="Kalinowski J."/>
            <person name="Schneider O."/>
            <person name="Winkler A."/>
            <person name="Zotchev S.B."/>
        </authorList>
    </citation>
    <scope>NUCLEOTIDE SEQUENCE [LARGE SCALE GENOMIC DNA]</scope>
    <source>
        <strain evidence="2 3">DSM 45305</strain>
    </source>
</reference>
<dbReference type="PANTHER" id="PTHR34821:SF2">
    <property type="entry name" value="INNER MEMBRANE PROTEIN YDCZ"/>
    <property type="match status" value="1"/>
</dbReference>
<protein>
    <recommendedName>
        <fullName evidence="4">Transporter family-2 protein</fullName>
    </recommendedName>
</protein>
<evidence type="ECO:0000256" key="1">
    <source>
        <dbReference type="SAM" id="Phobius"/>
    </source>
</evidence>
<sequence>MLAVLGGTAMAVQSRVNAQLGKEIHDSALAAVVSFGGGLLILLAAFAVSPRMRTGLGRVGSALRERRLRPWHLLGGLVGALYVLGQSVSVMVLGVAMFTVGVVAGQTVSGLVVDKAGLGPAGRRPLTWPRVAGALLTVLAVGVALSADVGGADPTAIWLLVLPLVAGAGMSVQQAFNGHIGAVSGSPLTAALVNFTAGTTALVVAWLASLGWHGLPTGFPDNPALYLGGPIGILFIATAAFVVSWIGVLLLALGSVAGQLVGSVLLDALVPAAAAPLATATLAGCGLALVAVVVAAAGGRRGERRALEQSAA</sequence>
<proteinExistence type="predicted"/>
<evidence type="ECO:0008006" key="4">
    <source>
        <dbReference type="Google" id="ProtNLM"/>
    </source>
</evidence>
<feature type="transmembrane region" description="Helical" evidence="1">
    <location>
        <begin position="188"/>
        <end position="212"/>
    </location>
</feature>
<dbReference type="Proteomes" id="UP000249915">
    <property type="component" value="Unassembled WGS sequence"/>
</dbReference>
<dbReference type="EMBL" id="MASW01000001">
    <property type="protein sequence ID" value="PXY32818.1"/>
    <property type="molecule type" value="Genomic_DNA"/>
</dbReference>
<dbReference type="InterPro" id="IPR006750">
    <property type="entry name" value="YdcZ"/>
</dbReference>
<dbReference type="GO" id="GO:0005886">
    <property type="term" value="C:plasma membrane"/>
    <property type="evidence" value="ECO:0007669"/>
    <property type="project" value="TreeGrafter"/>
</dbReference>
<feature type="transmembrane region" description="Helical" evidence="1">
    <location>
        <begin position="157"/>
        <end position="176"/>
    </location>
</feature>
<keyword evidence="1" id="KW-0812">Transmembrane</keyword>
<feature type="transmembrane region" description="Helical" evidence="1">
    <location>
        <begin position="68"/>
        <end position="85"/>
    </location>
</feature>
<dbReference type="AlphaFoldDB" id="A0A2V4BBZ1"/>
<name>A0A2V4BBZ1_9PSEU</name>
<feature type="transmembrane region" description="Helical" evidence="1">
    <location>
        <begin position="91"/>
        <end position="113"/>
    </location>
</feature>
<feature type="transmembrane region" description="Helical" evidence="1">
    <location>
        <begin position="248"/>
        <end position="266"/>
    </location>
</feature>
<organism evidence="2 3">
    <name type="scientific">Prauserella muralis</name>
    <dbReference type="NCBI Taxonomy" id="588067"/>
    <lineage>
        <taxon>Bacteria</taxon>
        <taxon>Bacillati</taxon>
        <taxon>Actinomycetota</taxon>
        <taxon>Actinomycetes</taxon>
        <taxon>Pseudonocardiales</taxon>
        <taxon>Pseudonocardiaceae</taxon>
        <taxon>Prauserella</taxon>
    </lineage>
</organism>
<gene>
    <name evidence="2" type="ORF">BAY60_08370</name>
</gene>